<dbReference type="PANTHER" id="PTHR33375:SF1">
    <property type="entry name" value="CHROMOSOME-PARTITIONING PROTEIN PARB-RELATED"/>
    <property type="match status" value="1"/>
</dbReference>
<dbReference type="EMBL" id="MLCF01000067">
    <property type="protein sequence ID" value="OIV37004.1"/>
    <property type="molecule type" value="Genomic_DNA"/>
</dbReference>
<sequence length="447" mass="48819">MSAPPETLQASGSASMVHLAEVMQRYDKLRHRRFEMLPMRGAGAVHTEVQPRLPGDATAPADLADLISSIGEVGLLQPVLAEEIVREGREPQMRLVAGERRLRAMRWGAVHTDSPHFQTVPAVVCPGPLSEEERRVWQLVENLAREPLKPGEQAAALMFQRCALLVGKLLRAGRPVPREVYAIADPIERFHALEKIRGTDRELAAPWPEVLTRLGLQLDERRATELVRAFAALPRELTLEMDEAAIRLNTRIRFARLQQGRAEAAAEIWSALKDSRRLELLPIAVTVGLQEPGMEPAEVVQEAEARQEQANAARRAKLVRGGRADQSQDDRGRDDPVPAGDDREPAPEPDHAADSSPHPARPQTAAGSARSTDPAGPASCEQPPTNVTEAVDAAHVQAALEAIKALAAQLRAGRHLDRYDRGSLNLAVRELHSALADTPEREGLPAA</sequence>
<evidence type="ECO:0000313" key="3">
    <source>
        <dbReference type="EMBL" id="OIV37004.1"/>
    </source>
</evidence>
<dbReference type="SMART" id="SM00470">
    <property type="entry name" value="ParB"/>
    <property type="match status" value="1"/>
</dbReference>
<evidence type="ECO:0000256" key="1">
    <source>
        <dbReference type="SAM" id="MobiDB-lite"/>
    </source>
</evidence>
<feature type="compositionally biased region" description="Low complexity" evidence="1">
    <location>
        <begin position="298"/>
        <end position="313"/>
    </location>
</feature>
<dbReference type="Proteomes" id="UP000243342">
    <property type="component" value="Unassembled WGS sequence"/>
</dbReference>
<gene>
    <name evidence="3" type="ORF">BIV57_13530</name>
</gene>
<dbReference type="RefSeq" id="WP_071657080.1">
    <property type="nucleotide sequence ID" value="NZ_MLCF01000067.1"/>
</dbReference>
<dbReference type="GO" id="GO:0007059">
    <property type="term" value="P:chromosome segregation"/>
    <property type="evidence" value="ECO:0007669"/>
    <property type="project" value="TreeGrafter"/>
</dbReference>
<comment type="caution">
    <text evidence="3">The sequence shown here is derived from an EMBL/GenBank/DDBJ whole genome shotgun (WGS) entry which is preliminary data.</text>
</comment>
<dbReference type="SUPFAM" id="SSF110849">
    <property type="entry name" value="ParB/Sulfiredoxin"/>
    <property type="match status" value="1"/>
</dbReference>
<feature type="compositionally biased region" description="Basic and acidic residues" evidence="1">
    <location>
        <begin position="322"/>
        <end position="353"/>
    </location>
</feature>
<dbReference type="InterPro" id="IPR003115">
    <property type="entry name" value="ParB_N"/>
</dbReference>
<organism evidence="3 4">
    <name type="scientific">Mangrovactinospora gilvigrisea</name>
    <dbReference type="NCBI Taxonomy" id="1428644"/>
    <lineage>
        <taxon>Bacteria</taxon>
        <taxon>Bacillati</taxon>
        <taxon>Actinomycetota</taxon>
        <taxon>Actinomycetes</taxon>
        <taxon>Kitasatosporales</taxon>
        <taxon>Streptomycetaceae</taxon>
        <taxon>Mangrovactinospora</taxon>
    </lineage>
</organism>
<dbReference type="OrthoDB" id="3543726at2"/>
<dbReference type="GO" id="GO:0045881">
    <property type="term" value="P:positive regulation of sporulation resulting in formation of a cellular spore"/>
    <property type="evidence" value="ECO:0007669"/>
    <property type="project" value="TreeGrafter"/>
</dbReference>
<name>A0A1J7C644_9ACTN</name>
<dbReference type="GO" id="GO:0005694">
    <property type="term" value="C:chromosome"/>
    <property type="evidence" value="ECO:0007669"/>
    <property type="project" value="TreeGrafter"/>
</dbReference>
<protein>
    <recommendedName>
        <fullName evidence="2">ParB-like N-terminal domain-containing protein</fullName>
    </recommendedName>
</protein>
<evidence type="ECO:0000313" key="4">
    <source>
        <dbReference type="Proteomes" id="UP000243342"/>
    </source>
</evidence>
<dbReference type="STRING" id="1428644.BIV57_13530"/>
<dbReference type="InterPro" id="IPR050336">
    <property type="entry name" value="Chromosome_partition/occlusion"/>
</dbReference>
<proteinExistence type="predicted"/>
<keyword evidence="4" id="KW-1185">Reference proteome</keyword>
<evidence type="ECO:0000259" key="2">
    <source>
        <dbReference type="SMART" id="SM00470"/>
    </source>
</evidence>
<dbReference type="InterPro" id="IPR036086">
    <property type="entry name" value="ParB/Sulfiredoxin_sf"/>
</dbReference>
<dbReference type="AlphaFoldDB" id="A0A1J7C644"/>
<feature type="domain" description="ParB-like N-terminal" evidence="2">
    <location>
        <begin position="45"/>
        <end position="143"/>
    </location>
</feature>
<accession>A0A1J7C644</accession>
<dbReference type="PANTHER" id="PTHR33375">
    <property type="entry name" value="CHROMOSOME-PARTITIONING PROTEIN PARB-RELATED"/>
    <property type="match status" value="1"/>
</dbReference>
<dbReference type="Pfam" id="PF02195">
    <property type="entry name" value="ParB_N"/>
    <property type="match status" value="1"/>
</dbReference>
<feature type="region of interest" description="Disordered" evidence="1">
    <location>
        <begin position="298"/>
        <end position="385"/>
    </location>
</feature>
<dbReference type="Gene3D" id="3.90.1530.30">
    <property type="match status" value="1"/>
</dbReference>
<reference evidence="3 4" key="1">
    <citation type="submission" date="2016-10" db="EMBL/GenBank/DDBJ databases">
        <title>Genome sequence of Streptomyces gilvigriseus MUSC 26.</title>
        <authorList>
            <person name="Lee L.-H."/>
            <person name="Ser H.-L."/>
        </authorList>
    </citation>
    <scope>NUCLEOTIDE SEQUENCE [LARGE SCALE GENOMIC DNA]</scope>
    <source>
        <strain evidence="3 4">MUSC 26</strain>
    </source>
</reference>